<keyword evidence="4" id="KW-0732">Signal</keyword>
<sequence length="404" mass="46295">MNFLPKSFLLTYGYLKGSDLSSKYGNNMSMAMSEGLKSFQKFYHLPESGELDESSITMMNQPRCSNPERMDLTRNMQMTRDMSTSRGWTYSRLRYAVQNLPRRSSARRQGFEEDVKTAFRIWEQVANISLVQVGWWRSTPPILRRVSSPAIILIFYCFKIETLRNASEKLEPAEIKIAFVEGEHSDNMPFGDRAMGFAVAHAFFPSRQGGGNHHELEGDIHLDDSIHWIFTGDESDNNNNNDEAAVNFLHVCVHEIGHALGLEHSEEEDAVMNMLIRPRRDPMNFHLHEDDIRGIQNLYGAREPEGDQFISEFDNEIGDEGDIRHVGDEISLDNFMPPPPTKFLHKNSRISAWKIIPLMKKMLPPPHVLKIITITEQVRNKNKATFQPTTTCGLLLKNLIKTIQ</sequence>
<feature type="binding site" evidence="9">
    <location>
        <position position="254"/>
    </location>
    <ligand>
        <name>Zn(2+)</name>
        <dbReference type="ChEBI" id="CHEBI:29105"/>
        <label>2</label>
        <note>catalytic</note>
    </ligand>
</feature>
<feature type="binding site" evidence="9">
    <location>
        <position position="258"/>
    </location>
    <ligand>
        <name>Zn(2+)</name>
        <dbReference type="ChEBI" id="CHEBI:29105"/>
        <label>2</label>
        <note>catalytic</note>
    </ligand>
</feature>
<dbReference type="EMBL" id="LNIX01000033">
    <property type="protein sequence ID" value="OXA40512.1"/>
    <property type="molecule type" value="Genomic_DNA"/>
</dbReference>
<comment type="cofactor">
    <cofactor evidence="9">
        <name>Zn(2+)</name>
        <dbReference type="ChEBI" id="CHEBI:29105"/>
    </cofactor>
    <text evidence="9">Binds 2 Zn(2+) ions per subunit.</text>
</comment>
<evidence type="ECO:0000256" key="4">
    <source>
        <dbReference type="ARBA" id="ARBA00022729"/>
    </source>
</evidence>
<dbReference type="GO" id="GO:0031012">
    <property type="term" value="C:extracellular matrix"/>
    <property type="evidence" value="ECO:0007669"/>
    <property type="project" value="InterPro"/>
</dbReference>
<evidence type="ECO:0000313" key="12">
    <source>
        <dbReference type="Proteomes" id="UP000198287"/>
    </source>
</evidence>
<gene>
    <name evidence="11" type="ORF">Fcan01_24785</name>
</gene>
<dbReference type="GO" id="GO:0030574">
    <property type="term" value="P:collagen catabolic process"/>
    <property type="evidence" value="ECO:0007669"/>
    <property type="project" value="TreeGrafter"/>
</dbReference>
<evidence type="ECO:0000256" key="9">
    <source>
        <dbReference type="PIRSR" id="PIRSR621190-2"/>
    </source>
</evidence>
<dbReference type="SUPFAM" id="SSF55486">
    <property type="entry name" value="Metalloproteases ('zincins'), catalytic domain"/>
    <property type="match status" value="1"/>
</dbReference>
<feature type="binding site" evidence="9">
    <location>
        <position position="223"/>
    </location>
    <ligand>
        <name>Ca(2+)</name>
        <dbReference type="ChEBI" id="CHEBI:29108"/>
        <label>3</label>
    </ligand>
</feature>
<dbReference type="AlphaFoldDB" id="A0A226D4P1"/>
<feature type="domain" description="Peptidase metallopeptidase" evidence="10">
    <location>
        <begin position="84"/>
        <end position="301"/>
    </location>
</feature>
<dbReference type="SMART" id="SM00235">
    <property type="entry name" value="ZnMc"/>
    <property type="match status" value="1"/>
</dbReference>
<comment type="similarity">
    <text evidence="1">Belongs to the peptidase M10A family.</text>
</comment>
<keyword evidence="5" id="KW-0378">Hydrolase</keyword>
<dbReference type="InterPro" id="IPR006026">
    <property type="entry name" value="Peptidase_Metallo"/>
</dbReference>
<dbReference type="Proteomes" id="UP000198287">
    <property type="component" value="Unassembled WGS sequence"/>
</dbReference>
<evidence type="ECO:0000256" key="3">
    <source>
        <dbReference type="ARBA" id="ARBA00022723"/>
    </source>
</evidence>
<name>A0A226D4P1_FOLCA</name>
<evidence type="ECO:0000256" key="8">
    <source>
        <dbReference type="PIRSR" id="PIRSR621190-1"/>
    </source>
</evidence>
<feature type="active site" evidence="8">
    <location>
        <position position="255"/>
    </location>
</feature>
<keyword evidence="3 9" id="KW-0479">Metal-binding</keyword>
<feature type="binding site" evidence="9">
    <location>
        <position position="201"/>
    </location>
    <ligand>
        <name>Zn(2+)</name>
        <dbReference type="ChEBI" id="CHEBI:29105"/>
        <label>1</label>
    </ligand>
</feature>
<dbReference type="InterPro" id="IPR021190">
    <property type="entry name" value="Pept_M10A"/>
</dbReference>
<dbReference type="InterPro" id="IPR024079">
    <property type="entry name" value="MetalloPept_cat_dom_sf"/>
</dbReference>
<dbReference type="PANTHER" id="PTHR10201:SF291">
    <property type="entry name" value="MATRIX METALLOPROTEINASE 1, ISOFORM C-RELATED"/>
    <property type="match status" value="1"/>
</dbReference>
<dbReference type="PANTHER" id="PTHR10201">
    <property type="entry name" value="MATRIX METALLOPROTEINASE"/>
    <property type="match status" value="1"/>
</dbReference>
<evidence type="ECO:0000256" key="7">
    <source>
        <dbReference type="ARBA" id="ARBA00023049"/>
    </source>
</evidence>
<keyword evidence="12" id="KW-1185">Reference proteome</keyword>
<feature type="binding site" evidence="9">
    <location>
        <position position="224"/>
    </location>
    <ligand>
        <name>Ca(2+)</name>
        <dbReference type="ChEBI" id="CHEBI:29108"/>
        <label>1</label>
    </ligand>
</feature>
<comment type="caution">
    <text evidence="11">The sequence shown here is derived from an EMBL/GenBank/DDBJ whole genome shotgun (WGS) entry which is preliminary data.</text>
</comment>
<organism evidence="11 12">
    <name type="scientific">Folsomia candida</name>
    <name type="common">Springtail</name>
    <dbReference type="NCBI Taxonomy" id="158441"/>
    <lineage>
        <taxon>Eukaryota</taxon>
        <taxon>Metazoa</taxon>
        <taxon>Ecdysozoa</taxon>
        <taxon>Arthropoda</taxon>
        <taxon>Hexapoda</taxon>
        <taxon>Collembola</taxon>
        <taxon>Entomobryomorpha</taxon>
        <taxon>Isotomoidea</taxon>
        <taxon>Isotomidae</taxon>
        <taxon>Proisotominae</taxon>
        <taxon>Folsomia</taxon>
    </lineage>
</organism>
<dbReference type="GO" id="GO:0030198">
    <property type="term" value="P:extracellular matrix organization"/>
    <property type="evidence" value="ECO:0007669"/>
    <property type="project" value="TreeGrafter"/>
</dbReference>
<dbReference type="SUPFAM" id="SSF47090">
    <property type="entry name" value="PGBD-like"/>
    <property type="match status" value="1"/>
</dbReference>
<feature type="binding site" evidence="9">
    <location>
        <position position="272"/>
    </location>
    <ligand>
        <name>Zn(2+)</name>
        <dbReference type="ChEBI" id="CHEBI:29105"/>
        <label>2</label>
        <note>catalytic</note>
    </ligand>
</feature>
<feature type="binding site" evidence="9">
    <location>
        <position position="186"/>
    </location>
    <ligand>
        <name>Zn(2+)</name>
        <dbReference type="ChEBI" id="CHEBI:29105"/>
        <label>1</label>
    </ligand>
</feature>
<dbReference type="GO" id="GO:0006508">
    <property type="term" value="P:proteolysis"/>
    <property type="evidence" value="ECO:0007669"/>
    <property type="project" value="UniProtKB-KW"/>
</dbReference>
<dbReference type="GO" id="GO:0004222">
    <property type="term" value="F:metalloendopeptidase activity"/>
    <property type="evidence" value="ECO:0007669"/>
    <property type="project" value="InterPro"/>
</dbReference>
<keyword evidence="7" id="KW-0482">Metalloprotease</keyword>
<evidence type="ECO:0000259" key="10">
    <source>
        <dbReference type="SMART" id="SM00235"/>
    </source>
</evidence>
<keyword evidence="2" id="KW-0645">Protease</keyword>
<evidence type="ECO:0000256" key="1">
    <source>
        <dbReference type="ARBA" id="ARBA00010370"/>
    </source>
</evidence>
<dbReference type="OrthoDB" id="7550572at2759"/>
<dbReference type="GO" id="GO:0008270">
    <property type="term" value="F:zinc ion binding"/>
    <property type="evidence" value="ECO:0007669"/>
    <property type="project" value="InterPro"/>
</dbReference>
<dbReference type="InterPro" id="IPR036365">
    <property type="entry name" value="PGBD-like_sf"/>
</dbReference>
<evidence type="ECO:0000256" key="5">
    <source>
        <dbReference type="ARBA" id="ARBA00022801"/>
    </source>
</evidence>
<protein>
    <submittedName>
        <fullName evidence="11">Matrix metalloproteinase-14</fullName>
    </submittedName>
</protein>
<dbReference type="InterPro" id="IPR001818">
    <property type="entry name" value="Pept_M10_metallopeptidase"/>
</dbReference>
<feature type="binding site" description="in inhibited form" evidence="9">
    <location>
        <position position="64"/>
    </location>
    <ligand>
        <name>Zn(2+)</name>
        <dbReference type="ChEBI" id="CHEBI:29105"/>
        <label>2</label>
        <note>catalytic</note>
    </ligand>
</feature>
<dbReference type="Pfam" id="PF00413">
    <property type="entry name" value="Peptidase_M10"/>
    <property type="match status" value="1"/>
</dbReference>
<proteinExistence type="inferred from homology"/>
<evidence type="ECO:0000313" key="11">
    <source>
        <dbReference type="EMBL" id="OXA40512.1"/>
    </source>
</evidence>
<accession>A0A226D4P1</accession>
<dbReference type="PRINTS" id="PR00138">
    <property type="entry name" value="MATRIXIN"/>
</dbReference>
<comment type="cofactor">
    <cofactor evidence="9">
        <name>Ca(2+)</name>
        <dbReference type="ChEBI" id="CHEBI:29108"/>
    </cofactor>
    <text evidence="9">Can bind about 5 Ca(2+) ions per subunit.</text>
</comment>
<feature type="binding site" evidence="9">
    <location>
        <position position="264"/>
    </location>
    <ligand>
        <name>Zn(2+)</name>
        <dbReference type="ChEBI" id="CHEBI:29105"/>
        <label>2</label>
        <note>catalytic</note>
    </ligand>
</feature>
<feature type="binding site" evidence="9">
    <location>
        <position position="184"/>
    </location>
    <ligand>
        <name>Zn(2+)</name>
        <dbReference type="ChEBI" id="CHEBI:29105"/>
        <label>1</label>
    </ligand>
</feature>
<reference evidence="11 12" key="1">
    <citation type="submission" date="2015-12" db="EMBL/GenBank/DDBJ databases">
        <title>The genome of Folsomia candida.</title>
        <authorList>
            <person name="Faddeeva A."/>
            <person name="Derks M.F."/>
            <person name="Anvar Y."/>
            <person name="Smit S."/>
            <person name="Van Straalen N."/>
            <person name="Roelofs D."/>
        </authorList>
    </citation>
    <scope>NUCLEOTIDE SEQUENCE [LARGE SCALE GENOMIC DNA]</scope>
    <source>
        <strain evidence="11 12">VU population</strain>
        <tissue evidence="11">Whole body</tissue>
    </source>
</reference>
<evidence type="ECO:0000256" key="2">
    <source>
        <dbReference type="ARBA" id="ARBA00022670"/>
    </source>
</evidence>
<dbReference type="Gene3D" id="3.40.390.10">
    <property type="entry name" value="Collagenase (Catalytic Domain)"/>
    <property type="match status" value="1"/>
</dbReference>
<keyword evidence="9" id="KW-0106">Calcium</keyword>
<keyword evidence="6 9" id="KW-0862">Zinc</keyword>
<feature type="binding site" evidence="9">
    <location>
        <position position="221"/>
    </location>
    <ligand>
        <name>Zn(2+)</name>
        <dbReference type="ChEBI" id="CHEBI:29105"/>
        <label>1</label>
    </ligand>
</feature>
<evidence type="ECO:0000256" key="6">
    <source>
        <dbReference type="ARBA" id="ARBA00022833"/>
    </source>
</evidence>
<feature type="binding site" evidence="9">
    <location>
        <position position="219"/>
    </location>
    <ligand>
        <name>Ca(2+)</name>
        <dbReference type="ChEBI" id="CHEBI:29108"/>
        <label>2</label>
    </ligand>
</feature>